<keyword evidence="1" id="KW-1133">Transmembrane helix</keyword>
<protein>
    <submittedName>
        <fullName evidence="2">Uncharacterized protein</fullName>
    </submittedName>
</protein>
<organism evidence="2 3">
    <name type="scientific">Nocardioides glacieisoli</name>
    <dbReference type="NCBI Taxonomy" id="1168730"/>
    <lineage>
        <taxon>Bacteria</taxon>
        <taxon>Bacillati</taxon>
        <taxon>Actinomycetota</taxon>
        <taxon>Actinomycetes</taxon>
        <taxon>Propionibacteriales</taxon>
        <taxon>Nocardioidaceae</taxon>
        <taxon>Nocardioides</taxon>
    </lineage>
</organism>
<dbReference type="EMBL" id="SDWS01000001">
    <property type="protein sequence ID" value="RYB96645.1"/>
    <property type="molecule type" value="Genomic_DNA"/>
</dbReference>
<gene>
    <name evidence="2" type="ORF">EUA06_03540</name>
</gene>
<sequence>MSVNDQSVEEWARTHPFSQPLRLGEVEAGVLARAPLAGTGTAWWVGAIGAVGWLSMGVFFLLGPGVALVGLLAIWLAGQEAPPGGTDPWITVSGLAFGVGSLAYALYLVEVVRARRRHTRDLVFGIVTVVASAVAFILLRTLPSDVAPSWLSIAVVAMGALGAALAVASLLSTPRPSKRERTQPPLRGPVDTADRDRYLRTRARVLDIVVRRGLLKVDEVEQGRINAMPLGYWEELDRVDERERRRILEYAVIGWREFTPSDQRVWSPPERQPKRKV</sequence>
<keyword evidence="3" id="KW-1185">Reference proteome</keyword>
<name>A0A4Q2S833_9ACTN</name>
<feature type="transmembrane region" description="Helical" evidence="1">
    <location>
        <begin position="58"/>
        <end position="77"/>
    </location>
</feature>
<keyword evidence="1" id="KW-0472">Membrane</keyword>
<feature type="transmembrane region" description="Helical" evidence="1">
    <location>
        <begin position="89"/>
        <end position="109"/>
    </location>
</feature>
<reference evidence="2 3" key="1">
    <citation type="submission" date="2019-01" db="EMBL/GenBank/DDBJ databases">
        <title>Novel species of Nocardioides.</title>
        <authorList>
            <person name="Liu Q."/>
            <person name="Xin Y.-H."/>
        </authorList>
    </citation>
    <scope>NUCLEOTIDE SEQUENCE [LARGE SCALE GENOMIC DNA]</scope>
    <source>
        <strain evidence="2 3">HLT3-15</strain>
    </source>
</reference>
<dbReference type="OrthoDB" id="5189722at2"/>
<evidence type="ECO:0000313" key="2">
    <source>
        <dbReference type="EMBL" id="RYB96645.1"/>
    </source>
</evidence>
<feature type="transmembrane region" description="Helical" evidence="1">
    <location>
        <begin position="30"/>
        <end position="51"/>
    </location>
</feature>
<feature type="transmembrane region" description="Helical" evidence="1">
    <location>
        <begin position="121"/>
        <end position="139"/>
    </location>
</feature>
<accession>A0A4Q2S833</accession>
<keyword evidence="1" id="KW-0812">Transmembrane</keyword>
<proteinExistence type="predicted"/>
<dbReference type="AlphaFoldDB" id="A0A4Q2S833"/>
<feature type="transmembrane region" description="Helical" evidence="1">
    <location>
        <begin position="151"/>
        <end position="171"/>
    </location>
</feature>
<comment type="caution">
    <text evidence="2">The sequence shown here is derived from an EMBL/GenBank/DDBJ whole genome shotgun (WGS) entry which is preliminary data.</text>
</comment>
<dbReference type="Proteomes" id="UP000291838">
    <property type="component" value="Unassembled WGS sequence"/>
</dbReference>
<evidence type="ECO:0000313" key="3">
    <source>
        <dbReference type="Proteomes" id="UP000291838"/>
    </source>
</evidence>
<dbReference type="RefSeq" id="WP_129473593.1">
    <property type="nucleotide sequence ID" value="NZ_SDWS01000001.1"/>
</dbReference>
<evidence type="ECO:0000256" key="1">
    <source>
        <dbReference type="SAM" id="Phobius"/>
    </source>
</evidence>